<comment type="caution">
    <text evidence="2">The sequence shown here is derived from an EMBL/GenBank/DDBJ whole genome shotgun (WGS) entry which is preliminary data.</text>
</comment>
<gene>
    <name evidence="2" type="ORF">LIER_06837</name>
</gene>
<organism evidence="2 3">
    <name type="scientific">Lithospermum erythrorhizon</name>
    <name type="common">Purple gromwell</name>
    <name type="synonym">Lithospermum officinale var. erythrorhizon</name>
    <dbReference type="NCBI Taxonomy" id="34254"/>
    <lineage>
        <taxon>Eukaryota</taxon>
        <taxon>Viridiplantae</taxon>
        <taxon>Streptophyta</taxon>
        <taxon>Embryophyta</taxon>
        <taxon>Tracheophyta</taxon>
        <taxon>Spermatophyta</taxon>
        <taxon>Magnoliopsida</taxon>
        <taxon>eudicotyledons</taxon>
        <taxon>Gunneridae</taxon>
        <taxon>Pentapetalae</taxon>
        <taxon>asterids</taxon>
        <taxon>lamiids</taxon>
        <taxon>Boraginales</taxon>
        <taxon>Boraginaceae</taxon>
        <taxon>Boraginoideae</taxon>
        <taxon>Lithospermeae</taxon>
        <taxon>Lithospermum</taxon>
    </lineage>
</organism>
<dbReference type="PANTHER" id="PTHR34198">
    <property type="entry name" value="OS01G0175100 PROTEIN"/>
    <property type="match status" value="1"/>
</dbReference>
<keyword evidence="3" id="KW-1185">Reference proteome</keyword>
<protein>
    <submittedName>
        <fullName evidence="2">Uncharacterized protein</fullName>
    </submittedName>
</protein>
<sequence>MSTAMLPIKPAGVRACATTTSHRKAEVSKGKVSTSKWWGPVFGWSTEPDYIVDTEENKKNNIDPDPKTAMFGSGSVSSKPRFAPGAFTEEKARQLRIMTTETTAFHDAMYHSSIATKLASDFSKY</sequence>
<evidence type="ECO:0000256" key="1">
    <source>
        <dbReference type="SAM" id="MobiDB-lite"/>
    </source>
</evidence>
<feature type="region of interest" description="Disordered" evidence="1">
    <location>
        <begin position="56"/>
        <end position="82"/>
    </location>
</feature>
<dbReference type="AlphaFoldDB" id="A0AAV3P5U7"/>
<dbReference type="PANTHER" id="PTHR34198:SF1">
    <property type="entry name" value="OS01G0104300 PROTEIN"/>
    <property type="match status" value="1"/>
</dbReference>
<reference evidence="2 3" key="1">
    <citation type="submission" date="2024-01" db="EMBL/GenBank/DDBJ databases">
        <title>The complete chloroplast genome sequence of Lithospermum erythrorhizon: insights into the phylogenetic relationship among Boraginaceae species and the maternal lineages of purple gromwells.</title>
        <authorList>
            <person name="Okada T."/>
            <person name="Watanabe K."/>
        </authorList>
    </citation>
    <scope>NUCLEOTIDE SEQUENCE [LARGE SCALE GENOMIC DNA]</scope>
</reference>
<proteinExistence type="predicted"/>
<dbReference type="EMBL" id="BAABME010001018">
    <property type="protein sequence ID" value="GAA0147037.1"/>
    <property type="molecule type" value="Genomic_DNA"/>
</dbReference>
<evidence type="ECO:0000313" key="3">
    <source>
        <dbReference type="Proteomes" id="UP001454036"/>
    </source>
</evidence>
<name>A0AAV3P5U7_LITER</name>
<evidence type="ECO:0000313" key="2">
    <source>
        <dbReference type="EMBL" id="GAA0147037.1"/>
    </source>
</evidence>
<dbReference type="Proteomes" id="UP001454036">
    <property type="component" value="Unassembled WGS sequence"/>
</dbReference>
<accession>A0AAV3P5U7</accession>
<feature type="compositionally biased region" description="Basic and acidic residues" evidence="1">
    <location>
        <begin position="56"/>
        <end position="66"/>
    </location>
</feature>